<organism evidence="2 3">
    <name type="scientific">Vigna angularis var. angularis</name>
    <dbReference type="NCBI Taxonomy" id="157739"/>
    <lineage>
        <taxon>Eukaryota</taxon>
        <taxon>Viridiplantae</taxon>
        <taxon>Streptophyta</taxon>
        <taxon>Embryophyta</taxon>
        <taxon>Tracheophyta</taxon>
        <taxon>Spermatophyta</taxon>
        <taxon>Magnoliopsida</taxon>
        <taxon>eudicotyledons</taxon>
        <taxon>Gunneridae</taxon>
        <taxon>Pentapetalae</taxon>
        <taxon>rosids</taxon>
        <taxon>fabids</taxon>
        <taxon>Fabales</taxon>
        <taxon>Fabaceae</taxon>
        <taxon>Papilionoideae</taxon>
        <taxon>50 kb inversion clade</taxon>
        <taxon>NPAAA clade</taxon>
        <taxon>indigoferoid/millettioid clade</taxon>
        <taxon>Phaseoleae</taxon>
        <taxon>Vigna</taxon>
    </lineage>
</organism>
<feature type="coiled-coil region" evidence="1">
    <location>
        <begin position="42"/>
        <end position="69"/>
    </location>
</feature>
<reference evidence="2 3" key="1">
    <citation type="journal article" date="2015" name="Sci. Rep.">
        <title>The power of single molecule real-time sequencing technology in the de novo assembly of a eukaryotic genome.</title>
        <authorList>
            <person name="Sakai H."/>
            <person name="Naito K."/>
            <person name="Ogiso-Tanaka E."/>
            <person name="Takahashi Y."/>
            <person name="Iseki K."/>
            <person name="Muto C."/>
            <person name="Satou K."/>
            <person name="Teruya K."/>
            <person name="Shiroma A."/>
            <person name="Shimoji M."/>
            <person name="Hirano T."/>
            <person name="Itoh T."/>
            <person name="Kaga A."/>
            <person name="Tomooka N."/>
        </authorList>
    </citation>
    <scope>NUCLEOTIDE SEQUENCE [LARGE SCALE GENOMIC DNA]</scope>
    <source>
        <strain evidence="3">cv. Shumari</strain>
    </source>
</reference>
<sequence>MLSRNYRIQLKAEQDGGQATALENRIEGRICVVEGRDNTLERRTSERSMVEWKRNMQEIRQETAAMRQDLQKNHANIGWTKQ</sequence>
<proteinExistence type="predicted"/>
<dbReference type="AlphaFoldDB" id="A0A0S3T9B9"/>
<evidence type="ECO:0000313" key="2">
    <source>
        <dbReference type="EMBL" id="BAU01816.1"/>
    </source>
</evidence>
<protein>
    <submittedName>
        <fullName evidence="2">Uncharacterized protein</fullName>
    </submittedName>
</protein>
<dbReference type="EMBL" id="AP015044">
    <property type="protein sequence ID" value="BAU01816.1"/>
    <property type="molecule type" value="Genomic_DNA"/>
</dbReference>
<name>A0A0S3T9B9_PHAAN</name>
<evidence type="ECO:0000313" key="3">
    <source>
        <dbReference type="Proteomes" id="UP000291084"/>
    </source>
</evidence>
<dbReference type="Proteomes" id="UP000291084">
    <property type="component" value="Chromosome 11"/>
</dbReference>
<keyword evidence="1" id="KW-0175">Coiled coil</keyword>
<keyword evidence="3" id="KW-1185">Reference proteome</keyword>
<gene>
    <name evidence="2" type="primary">Vigan.11G113500</name>
    <name evidence="2" type="ORF">VIGAN_11113500</name>
</gene>
<accession>A0A0S3T9B9</accession>
<evidence type="ECO:0000256" key="1">
    <source>
        <dbReference type="SAM" id="Coils"/>
    </source>
</evidence>
<feature type="non-terminal residue" evidence="2">
    <location>
        <position position="82"/>
    </location>
</feature>